<dbReference type="RefSeq" id="WP_126459607.1">
    <property type="nucleotide sequence ID" value="NZ_AP018721.1"/>
</dbReference>
<dbReference type="NCBIfam" id="TIGR00206">
    <property type="entry name" value="fliF"/>
    <property type="match status" value="1"/>
</dbReference>
<evidence type="ECO:0000256" key="7">
    <source>
        <dbReference type="ARBA" id="ARBA00023136"/>
    </source>
</evidence>
<reference evidence="14 15" key="1">
    <citation type="submission" date="2019-03" db="EMBL/GenBank/DDBJ databases">
        <title>Genomic Encyclopedia of Type Strains, Phase IV (KMG-IV): sequencing the most valuable type-strain genomes for metagenomic binning, comparative biology and taxonomic classification.</title>
        <authorList>
            <person name="Goeker M."/>
        </authorList>
    </citation>
    <scope>NUCLEOTIDE SEQUENCE [LARGE SCALE GENOMIC DNA]</scope>
    <source>
        <strain evidence="14 15">DSM 103923</strain>
    </source>
</reference>
<evidence type="ECO:0000256" key="2">
    <source>
        <dbReference type="ARBA" id="ARBA00004651"/>
    </source>
</evidence>
<dbReference type="InterPro" id="IPR006182">
    <property type="entry name" value="FliF_N_dom"/>
</dbReference>
<dbReference type="GO" id="GO:0009431">
    <property type="term" value="C:bacterial-type flagellum basal body, MS ring"/>
    <property type="evidence" value="ECO:0007669"/>
    <property type="project" value="InterPro"/>
</dbReference>
<dbReference type="Pfam" id="PF01514">
    <property type="entry name" value="YscJ_FliF"/>
    <property type="match status" value="1"/>
</dbReference>
<keyword evidence="14" id="KW-0282">Flagellum</keyword>
<dbReference type="OrthoDB" id="8554211at2"/>
<evidence type="ECO:0000259" key="13">
    <source>
        <dbReference type="Pfam" id="PF08345"/>
    </source>
</evidence>
<dbReference type="GO" id="GO:0005886">
    <property type="term" value="C:plasma membrane"/>
    <property type="evidence" value="ECO:0007669"/>
    <property type="project" value="UniProtKB-SubCell"/>
</dbReference>
<feature type="transmembrane region" description="Helical" evidence="11">
    <location>
        <begin position="25"/>
        <end position="45"/>
    </location>
</feature>
<dbReference type="Gene3D" id="3.30.300.30">
    <property type="match status" value="1"/>
</dbReference>
<dbReference type="InterPro" id="IPR000067">
    <property type="entry name" value="FlgMring_FliF"/>
</dbReference>
<evidence type="ECO:0000256" key="11">
    <source>
        <dbReference type="SAM" id="Phobius"/>
    </source>
</evidence>
<dbReference type="GO" id="GO:0071973">
    <property type="term" value="P:bacterial-type flagellum-dependent cell motility"/>
    <property type="evidence" value="ECO:0007669"/>
    <property type="project" value="InterPro"/>
</dbReference>
<organism evidence="14 15">
    <name type="scientific">Sulfuritortus calidifontis</name>
    <dbReference type="NCBI Taxonomy" id="1914471"/>
    <lineage>
        <taxon>Bacteria</taxon>
        <taxon>Pseudomonadati</taxon>
        <taxon>Pseudomonadota</taxon>
        <taxon>Betaproteobacteria</taxon>
        <taxon>Nitrosomonadales</taxon>
        <taxon>Thiobacillaceae</taxon>
        <taxon>Sulfuritortus</taxon>
    </lineage>
</organism>
<sequence length="544" mass="58828">MAATPEQSFSNIVQRFNELPNTRKFAILVSLAAAIALVVGLFMWARTPDYRVLFSNLSERDGGAVVTALQQMNIPYKMAEGSGAILVPAEQVYDLRFRLASQGLPRGGAVGFELMDNAKLGMTQFQEQVTYQRALEGELSRTIQSLSPVESARVHLAIPKPSVFIRDKQAPSASVLVSLYPGRVLDVAQVNAIVHMVSSSVPELGADSVTVVDQAGRLLTAKNDSNSLKGLNANQLDYLREIEAYYAKRVEAIVSPIVGEGNVRAEVRADLDFSEAESTSESYKPNPTPDQQAVRSRQSVQSINGDGGQAAGIPGALTNQPPGPAAAPLTAQPGANAGTATGQGQANAGSRREENTINFEVDRTIRHVKEPLGRVKRLSVAVVVNYRQQAGQAAKPLAPEEMQQVTNLVREAMGFSQERGDTVNVVNAAFTETKVEPVDIPLWKDPSNVAFAKEALKNLLVIGLAFYLVFGVLRPLLKDWMKATAKKPAAEAPEEEMDLLAAFDAKLAQRELAGYDAHIASVREFAKQNPKAAADIIREWMAKE</sequence>
<protein>
    <recommendedName>
        <fullName evidence="9">Flagellar M-ring protein</fullName>
    </recommendedName>
</protein>
<dbReference type="AlphaFoldDB" id="A0A4R3K0E2"/>
<feature type="domain" description="Flagellar M-ring N-terminal" evidence="12">
    <location>
        <begin position="46"/>
        <end position="220"/>
    </location>
</feature>
<dbReference type="PANTHER" id="PTHR30046">
    <property type="entry name" value="FLAGELLAR M-RING PROTEIN"/>
    <property type="match status" value="1"/>
</dbReference>
<name>A0A4R3K0E2_9PROT</name>
<dbReference type="PRINTS" id="PR01009">
    <property type="entry name" value="FLGMRINGFLIF"/>
</dbReference>
<feature type="domain" description="Flagellar M-ring C-terminal" evidence="13">
    <location>
        <begin position="255"/>
        <end position="430"/>
    </location>
</feature>
<keyword evidence="6 11" id="KW-1133">Transmembrane helix</keyword>
<accession>A0A4R3K0E2</accession>
<dbReference type="Proteomes" id="UP000295135">
    <property type="component" value="Unassembled WGS sequence"/>
</dbReference>
<evidence type="ECO:0000256" key="10">
    <source>
        <dbReference type="SAM" id="MobiDB-lite"/>
    </source>
</evidence>
<keyword evidence="14" id="KW-0966">Cell projection</keyword>
<dbReference type="GO" id="GO:0003774">
    <property type="term" value="F:cytoskeletal motor activity"/>
    <property type="evidence" value="ECO:0007669"/>
    <property type="project" value="InterPro"/>
</dbReference>
<feature type="region of interest" description="Disordered" evidence="10">
    <location>
        <begin position="274"/>
        <end position="355"/>
    </location>
</feature>
<keyword evidence="5 11" id="KW-0812">Transmembrane</keyword>
<comment type="function">
    <text evidence="9">The M ring may be actively involved in energy transduction.</text>
</comment>
<keyword evidence="4" id="KW-1003">Cell membrane</keyword>
<evidence type="ECO:0000256" key="6">
    <source>
        <dbReference type="ARBA" id="ARBA00022989"/>
    </source>
</evidence>
<feature type="compositionally biased region" description="Low complexity" evidence="10">
    <location>
        <begin position="291"/>
        <end position="302"/>
    </location>
</feature>
<evidence type="ECO:0000313" key="15">
    <source>
        <dbReference type="Proteomes" id="UP000295135"/>
    </source>
</evidence>
<dbReference type="InterPro" id="IPR043427">
    <property type="entry name" value="YscJ/FliF"/>
</dbReference>
<feature type="compositionally biased region" description="Polar residues" evidence="10">
    <location>
        <begin position="276"/>
        <end position="285"/>
    </location>
</feature>
<dbReference type="InterPro" id="IPR013556">
    <property type="entry name" value="Flag_M-ring_C"/>
</dbReference>
<keyword evidence="15" id="KW-1185">Reference proteome</keyword>
<dbReference type="PIRSF" id="PIRSF004862">
    <property type="entry name" value="FliF"/>
    <property type="match status" value="1"/>
</dbReference>
<evidence type="ECO:0000256" key="8">
    <source>
        <dbReference type="ARBA" id="ARBA00023143"/>
    </source>
</evidence>
<dbReference type="Pfam" id="PF08345">
    <property type="entry name" value="YscJ_FliF_C"/>
    <property type="match status" value="1"/>
</dbReference>
<comment type="subcellular location">
    <subcellularLocation>
        <location evidence="1 9">Bacterial flagellum basal body</location>
    </subcellularLocation>
    <subcellularLocation>
        <location evidence="2">Cell membrane</location>
        <topology evidence="2">Multi-pass membrane protein</topology>
    </subcellularLocation>
</comment>
<evidence type="ECO:0000313" key="14">
    <source>
        <dbReference type="EMBL" id="TCS73911.1"/>
    </source>
</evidence>
<feature type="compositionally biased region" description="Low complexity" evidence="10">
    <location>
        <begin position="334"/>
        <end position="349"/>
    </location>
</feature>
<evidence type="ECO:0000256" key="9">
    <source>
        <dbReference type="PIRNR" id="PIRNR004862"/>
    </source>
</evidence>
<proteinExistence type="inferred from homology"/>
<keyword evidence="14" id="KW-0969">Cilium</keyword>
<comment type="caution">
    <text evidence="14">The sequence shown here is derived from an EMBL/GenBank/DDBJ whole genome shotgun (WGS) entry which is preliminary data.</text>
</comment>
<dbReference type="EMBL" id="SLZY01000001">
    <property type="protein sequence ID" value="TCS73911.1"/>
    <property type="molecule type" value="Genomic_DNA"/>
</dbReference>
<evidence type="ECO:0000256" key="5">
    <source>
        <dbReference type="ARBA" id="ARBA00022692"/>
    </source>
</evidence>
<dbReference type="InterPro" id="IPR045851">
    <property type="entry name" value="AMP-bd_C_sf"/>
</dbReference>
<evidence type="ECO:0000259" key="12">
    <source>
        <dbReference type="Pfam" id="PF01514"/>
    </source>
</evidence>
<keyword evidence="7 11" id="KW-0472">Membrane</keyword>
<evidence type="ECO:0000256" key="4">
    <source>
        <dbReference type="ARBA" id="ARBA00022475"/>
    </source>
</evidence>
<gene>
    <name evidence="14" type="ORF">EDC61_101133</name>
</gene>
<evidence type="ECO:0000256" key="3">
    <source>
        <dbReference type="ARBA" id="ARBA00007971"/>
    </source>
</evidence>
<evidence type="ECO:0000256" key="1">
    <source>
        <dbReference type="ARBA" id="ARBA00004117"/>
    </source>
</evidence>
<comment type="similarity">
    <text evidence="3 9">Belongs to the FliF family.</text>
</comment>
<feature type="transmembrane region" description="Helical" evidence="11">
    <location>
        <begin position="459"/>
        <end position="477"/>
    </location>
</feature>
<dbReference type="PANTHER" id="PTHR30046:SF0">
    <property type="entry name" value="FLAGELLAR M-RING PROTEIN"/>
    <property type="match status" value="1"/>
</dbReference>
<keyword evidence="8 9" id="KW-0975">Bacterial flagellum</keyword>